<accession>A0A2C9DSH8</accession>
<evidence type="ECO:0000313" key="2">
    <source>
        <dbReference type="EMBL" id="ATI20961.1"/>
    </source>
</evidence>
<sequence length="101" mass="10490">MVVLCFGGHTSTTSSVSDEELVSGCAAWIGDAGALERERTDATVPVLPRADTTGPAAEDGTGVNLSTVTIDAAYLDRLRSRIARIVTSRGLFPSTSGDFSN</sequence>
<evidence type="ECO:0000256" key="1">
    <source>
        <dbReference type="SAM" id="MobiDB-lite"/>
    </source>
</evidence>
<reference evidence="2" key="1">
    <citation type="journal article" date="2017" name="Virus Res.">
        <title>Complete genomic characterisation of two novel poxviruses (WKPV and EKPV) from western and eastern grey kangaroos.</title>
        <authorList>
            <person name="Bennett M."/>
            <person name="Tu S.L."/>
            <person name="Upton C."/>
            <person name="McArtor C."/>
            <person name="Gillett A."/>
            <person name="Laird T."/>
            <person name="O'Dea M."/>
        </authorList>
    </citation>
    <scope>NUCLEOTIDE SEQUENCE [LARGE SCALE GENOMIC DNA]</scope>
    <source>
        <strain evidence="2">Western Australia</strain>
    </source>
</reference>
<protein>
    <submittedName>
        <fullName evidence="2">Uncharacterized protein</fullName>
    </submittedName>
</protein>
<organism evidence="2">
    <name type="scientific">Western grey kangaroopox virus</name>
    <dbReference type="NCBI Taxonomy" id="1566307"/>
    <lineage>
        <taxon>Viruses</taxon>
        <taxon>Varidnaviria</taxon>
        <taxon>Bamfordvirae</taxon>
        <taxon>Nucleocytoviricota</taxon>
        <taxon>Pokkesviricetes</taxon>
        <taxon>Chitovirales</taxon>
        <taxon>Poxviridae</taxon>
        <taxon>Chordopoxvirinae</taxon>
        <taxon>Macropopoxvirus</taxon>
        <taxon>Macropopoxvirus mfuliginosuspox</taxon>
        <taxon>Western kangaroopox virus</taxon>
    </lineage>
</organism>
<dbReference type="GeneID" id="65100222"/>
<dbReference type="RefSeq" id="YP_010085151.1">
    <property type="nucleotide sequence ID" value="NC_055228.1"/>
</dbReference>
<name>A0A2C9DSH8_9POXV</name>
<evidence type="ECO:0000313" key="3">
    <source>
        <dbReference type="Proteomes" id="UP000318778"/>
    </source>
</evidence>
<dbReference type="Proteomes" id="UP000318778">
    <property type="component" value="Segment"/>
</dbReference>
<feature type="region of interest" description="Disordered" evidence="1">
    <location>
        <begin position="40"/>
        <end position="61"/>
    </location>
</feature>
<keyword evidence="3" id="KW-1185">Reference proteome</keyword>
<dbReference type="EMBL" id="MF467280">
    <property type="protein sequence ID" value="ATI20961.1"/>
    <property type="molecule type" value="Genomic_DNA"/>
</dbReference>
<proteinExistence type="predicted"/>
<dbReference type="KEGG" id="vg:65100222"/>